<evidence type="ECO:0000256" key="8">
    <source>
        <dbReference type="ARBA" id="ARBA00023315"/>
    </source>
</evidence>
<keyword evidence="7 9" id="KW-0472">Membrane</keyword>
<dbReference type="EMBL" id="LN736360">
    <property type="protein sequence ID" value="CEP60326.1"/>
    <property type="molecule type" value="Genomic_DNA"/>
</dbReference>
<feature type="transmembrane region" description="Helical" evidence="9">
    <location>
        <begin position="39"/>
        <end position="56"/>
    </location>
</feature>
<dbReference type="GO" id="GO:0005811">
    <property type="term" value="C:lipid droplet"/>
    <property type="evidence" value="ECO:0007669"/>
    <property type="project" value="EnsemblFungi"/>
</dbReference>
<sequence length="313" mass="34630">MEKFTNWRDKGTGIAPFVPTPPPLSQERGLTGALNNLKFVLKAICVLPLVLVALILPESISKNIWPTILKVLVNWSSQLTTQGVKKRDQRGELPTADSGIYLANCSSPFDAVALWFLAQGPVAFCVPLGNGKQSRIVQLGIWQFLQFALNNGQLRQDESHFQQIKTKSQLKGHVVYLFAEGTTSNGKSVLPFGLTQETWDEFLGQKSINTASSTSYSGDNNNRQVAADVKVHAILLKINSSLTTPLKLDKWKYLVRASAQGVSYKCRIIKSVGPELTKARAALVGGDKFRLVGKELNTESKRKFIKEFGSRRR</sequence>
<dbReference type="PANTHER" id="PTHR23063">
    <property type="entry name" value="PHOSPHOLIPID ACYLTRANSFERASE"/>
    <property type="match status" value="1"/>
</dbReference>
<evidence type="ECO:0000256" key="3">
    <source>
        <dbReference type="ARBA" id="ARBA00022679"/>
    </source>
</evidence>
<dbReference type="InterPro" id="IPR002123">
    <property type="entry name" value="Plipid/glycerol_acylTrfase"/>
</dbReference>
<keyword evidence="4 9" id="KW-0812">Transmembrane</keyword>
<keyword evidence="12" id="KW-1185">Reference proteome</keyword>
<evidence type="ECO:0000256" key="9">
    <source>
        <dbReference type="SAM" id="Phobius"/>
    </source>
</evidence>
<evidence type="ECO:0000256" key="2">
    <source>
        <dbReference type="ARBA" id="ARBA00008655"/>
    </source>
</evidence>
<gene>
    <name evidence="11" type="ORF">LALA0_S01e08152g</name>
</gene>
<evidence type="ECO:0000256" key="4">
    <source>
        <dbReference type="ARBA" id="ARBA00022692"/>
    </source>
</evidence>
<dbReference type="GO" id="GO:0006644">
    <property type="term" value="P:phospholipid metabolic process"/>
    <property type="evidence" value="ECO:0007669"/>
    <property type="project" value="UniProtKB-ARBA"/>
</dbReference>
<dbReference type="Pfam" id="PF01553">
    <property type="entry name" value="Acyltransferase"/>
    <property type="match status" value="1"/>
</dbReference>
<name>A0A0C7N4B7_9SACH</name>
<dbReference type="GO" id="GO:0016020">
    <property type="term" value="C:membrane"/>
    <property type="evidence" value="ECO:0007669"/>
    <property type="project" value="UniProtKB-SubCell"/>
</dbReference>
<dbReference type="STRING" id="1245769.A0A0C7N4B7"/>
<dbReference type="GO" id="GO:0035356">
    <property type="term" value="P:intracellular triglyceride homeostasis"/>
    <property type="evidence" value="ECO:0007669"/>
    <property type="project" value="EnsemblFungi"/>
</dbReference>
<reference evidence="11 12" key="1">
    <citation type="submission" date="2014-12" db="EMBL/GenBank/DDBJ databases">
        <authorList>
            <person name="Neuveglise Cecile"/>
        </authorList>
    </citation>
    <scope>NUCLEOTIDE SEQUENCE [LARGE SCALE GENOMIC DNA]</scope>
    <source>
        <strain evidence="11 12">CBS 12615</strain>
    </source>
</reference>
<keyword evidence="8" id="KW-0012">Acyltransferase</keyword>
<dbReference type="GO" id="GO:0005783">
    <property type="term" value="C:endoplasmic reticulum"/>
    <property type="evidence" value="ECO:0007669"/>
    <property type="project" value="EnsemblFungi"/>
</dbReference>
<dbReference type="GO" id="GO:0034389">
    <property type="term" value="P:lipid droplet organization"/>
    <property type="evidence" value="ECO:0007669"/>
    <property type="project" value="EnsemblFungi"/>
</dbReference>
<evidence type="ECO:0000313" key="11">
    <source>
        <dbReference type="EMBL" id="CEP60326.1"/>
    </source>
</evidence>
<protein>
    <submittedName>
        <fullName evidence="11">LALA0S01e08152g1_1</fullName>
    </submittedName>
</protein>
<keyword evidence="5 9" id="KW-1133">Transmembrane helix</keyword>
<evidence type="ECO:0000256" key="7">
    <source>
        <dbReference type="ARBA" id="ARBA00023136"/>
    </source>
</evidence>
<dbReference type="OrthoDB" id="272512at2759"/>
<evidence type="ECO:0000256" key="6">
    <source>
        <dbReference type="ARBA" id="ARBA00023098"/>
    </source>
</evidence>
<evidence type="ECO:0000259" key="10">
    <source>
        <dbReference type="Pfam" id="PF01553"/>
    </source>
</evidence>
<comment type="similarity">
    <text evidence="2">Belongs to the 1-acyl-sn-glycerol-3-phosphate acyltransferase family.</text>
</comment>
<evidence type="ECO:0000313" key="12">
    <source>
        <dbReference type="Proteomes" id="UP000054304"/>
    </source>
</evidence>
<dbReference type="GO" id="GO:0042171">
    <property type="term" value="F:lysophosphatidic acid acyltransferase activity"/>
    <property type="evidence" value="ECO:0007669"/>
    <property type="project" value="EnsemblFungi"/>
</dbReference>
<proteinExistence type="inferred from homology"/>
<dbReference type="GeneID" id="34683705"/>
<evidence type="ECO:0000256" key="5">
    <source>
        <dbReference type="ARBA" id="ARBA00022989"/>
    </source>
</evidence>
<dbReference type="AlphaFoldDB" id="A0A0C7N4B7"/>
<dbReference type="HOGENOM" id="CLU_048121_1_0_1"/>
<accession>A0A0C7N4B7</accession>
<evidence type="ECO:0000256" key="1">
    <source>
        <dbReference type="ARBA" id="ARBA00004370"/>
    </source>
</evidence>
<keyword evidence="3" id="KW-0808">Transferase</keyword>
<dbReference type="Proteomes" id="UP000054304">
    <property type="component" value="Unassembled WGS sequence"/>
</dbReference>
<feature type="domain" description="Phospholipid/glycerol acyltransferase" evidence="10">
    <location>
        <begin position="92"/>
        <end position="192"/>
    </location>
</feature>
<comment type="subcellular location">
    <subcellularLocation>
        <location evidence="1">Membrane</location>
    </subcellularLocation>
</comment>
<dbReference type="RefSeq" id="XP_022626571.1">
    <property type="nucleotide sequence ID" value="XM_022774478.1"/>
</dbReference>
<organism evidence="11 12">
    <name type="scientific">Lachancea lanzarotensis</name>
    <dbReference type="NCBI Taxonomy" id="1245769"/>
    <lineage>
        <taxon>Eukaryota</taxon>
        <taxon>Fungi</taxon>
        <taxon>Dikarya</taxon>
        <taxon>Ascomycota</taxon>
        <taxon>Saccharomycotina</taxon>
        <taxon>Saccharomycetes</taxon>
        <taxon>Saccharomycetales</taxon>
        <taxon>Saccharomycetaceae</taxon>
        <taxon>Lachancea</taxon>
    </lineage>
</organism>
<dbReference type="PANTHER" id="PTHR23063:SF60">
    <property type="entry name" value="LYSOPHOSPHATIDIC ACID:OLEOYL-COA ACYLTRANSFERASE 1"/>
    <property type="match status" value="1"/>
</dbReference>
<keyword evidence="6" id="KW-0443">Lipid metabolism</keyword>